<name>A0AAD9UXM7_ACRCE</name>
<sequence length="1046" mass="118194">GYVELKILPLTTNLTRLKLNYKQIMRVCIRDERRSGEHDWYDAGFQLDDPGRVICSDNKKRNLDYFLSCLQSAVNSVDPETEGRQFRVSIEFSLEHPEGGIQFVVPKREGTMAQRSAHLFSYGSANSSRLWFPCVDSYSELCTWSIDVTVDKDMVAVSCGDLIEMILTADEKRKTYHYTLSIPTSAPNIALAVGPFEIYVDPVMPEVTHFCLPGLLPVLKNTTSFLHEAFEFYEEYLCCRYPYAHYKQVFVDQAYDILSPYSSMTIFNTSLLHSSRIIDQGFQTRKFLSQALAEQFFGCYLCIQTWSDLWLARGISGYLFGLFMKKMFGNNEYRHWISLESKEVCSYEMQGPGIPALHNAGSLSGTSTSATSSGQAPESPTQGGLILHPHLTSGRNLEIMWSKSHLVMRMIEMRIGQEPLLQVFNKLLSLANSAAQPKADYSLWTNLLLCHSGVAKFHGSFIFNRKRNIVELEIKQDMSRGTAKYVVSMICSILLISELDGSFNHTVQIEDAFSRHELPCHSKSRSSDSPVLWVRIDPEVTWLRHVTFEQPDYMWQYQLRHERDVIAQTEAIQALEKFPTPATRQALIDMINHSECFYKVRLEACHCLAKVATACASSWTGHTSMIGIFRDMFGSHSCPHIVKYNDFSNFIAYFVQKTLPVAIASVRNVHSQCPREVLQFILDLIKYNDNRLNKFTDSHYRSSLIDALANTVTPGVSVVTTNSEGKTVVKLTEETQLILKEVTRQLNLEKLLPTYRYVVSVSCLKALRVLQVNGHVPPDPAAFEYYASDGHFEDVRLASIDCLVDLTKTESLERGLHYLIGLIEKDPVPFIRHYALCAMAKNPPFLKKSECRLNNLDLVERLWRLINCSCSVDARLRQDGVELYNALWGRLTPGCVPPQGMGIVIDLKERKIMSLSPLPPPASPGSVSGEESTTSRKSHKRKASRAASPPDLSHLDSQPDTPMSIESANSDASKLRVKIKIAGEESGAESGGEMRMKTDPDGSKSEHKKHKKKKKKNKHKDDREKRKLSTSSSNYDSPLMFDTSLV</sequence>
<feature type="region of interest" description="Disordered" evidence="8">
    <location>
        <begin position="363"/>
        <end position="382"/>
    </location>
</feature>
<dbReference type="GO" id="GO:0005669">
    <property type="term" value="C:transcription factor TFIID complex"/>
    <property type="evidence" value="ECO:0007669"/>
    <property type="project" value="InterPro"/>
</dbReference>
<dbReference type="GO" id="GO:0016251">
    <property type="term" value="F:RNA polymerase II general transcription initiation factor activity"/>
    <property type="evidence" value="ECO:0007669"/>
    <property type="project" value="TreeGrafter"/>
</dbReference>
<dbReference type="GO" id="GO:0008270">
    <property type="term" value="F:zinc ion binding"/>
    <property type="evidence" value="ECO:0007669"/>
    <property type="project" value="InterPro"/>
</dbReference>
<feature type="compositionally biased region" description="Polar residues" evidence="8">
    <location>
        <begin position="955"/>
        <end position="972"/>
    </location>
</feature>
<organism evidence="12 13">
    <name type="scientific">Acropora cervicornis</name>
    <name type="common">Staghorn coral</name>
    <dbReference type="NCBI Taxonomy" id="6130"/>
    <lineage>
        <taxon>Eukaryota</taxon>
        <taxon>Metazoa</taxon>
        <taxon>Cnidaria</taxon>
        <taxon>Anthozoa</taxon>
        <taxon>Hexacorallia</taxon>
        <taxon>Scleractinia</taxon>
        <taxon>Astrocoeniina</taxon>
        <taxon>Acroporidae</taxon>
        <taxon>Acropora</taxon>
    </lineage>
</organism>
<keyword evidence="13" id="KW-1185">Reference proteome</keyword>
<dbReference type="SUPFAM" id="SSF48371">
    <property type="entry name" value="ARM repeat"/>
    <property type="match status" value="1"/>
</dbReference>
<dbReference type="CDD" id="cd09839">
    <property type="entry name" value="M1_like_TAF2"/>
    <property type="match status" value="1"/>
</dbReference>
<dbReference type="InterPro" id="IPR016024">
    <property type="entry name" value="ARM-type_fold"/>
</dbReference>
<feature type="non-terminal residue" evidence="12">
    <location>
        <position position="1046"/>
    </location>
</feature>
<dbReference type="EMBL" id="JARQWQ010000075">
    <property type="protein sequence ID" value="KAK2553743.1"/>
    <property type="molecule type" value="Genomic_DNA"/>
</dbReference>
<keyword evidence="5" id="KW-0804">Transcription</keyword>
<dbReference type="InterPro" id="IPR057345">
    <property type="entry name" value="Ig-like_TAF2"/>
</dbReference>
<feature type="compositionally biased region" description="Basic and acidic residues" evidence="8">
    <location>
        <begin position="992"/>
        <end position="1005"/>
    </location>
</feature>
<evidence type="ECO:0000256" key="3">
    <source>
        <dbReference type="ARBA" id="ARBA00017363"/>
    </source>
</evidence>
<dbReference type="Proteomes" id="UP001249851">
    <property type="component" value="Unassembled WGS sequence"/>
</dbReference>
<reference evidence="12" key="1">
    <citation type="journal article" date="2023" name="G3 (Bethesda)">
        <title>Whole genome assembly and annotation of the endangered Caribbean coral Acropora cervicornis.</title>
        <authorList>
            <person name="Selwyn J.D."/>
            <person name="Vollmer S.V."/>
        </authorList>
    </citation>
    <scope>NUCLEOTIDE SEQUENCE</scope>
    <source>
        <strain evidence="12">K2</strain>
    </source>
</reference>
<keyword evidence="6" id="KW-0539">Nucleus</keyword>
<dbReference type="Pfam" id="PF25316">
    <property type="entry name" value="TAF2_3rd"/>
    <property type="match status" value="1"/>
</dbReference>
<dbReference type="InterPro" id="IPR042097">
    <property type="entry name" value="Aminopeptidase_N-like_N_sf"/>
</dbReference>
<evidence type="ECO:0000256" key="2">
    <source>
        <dbReference type="ARBA" id="ARBA00010937"/>
    </source>
</evidence>
<evidence type="ECO:0000313" key="12">
    <source>
        <dbReference type="EMBL" id="KAK2553743.1"/>
    </source>
</evidence>
<evidence type="ECO:0000313" key="13">
    <source>
        <dbReference type="Proteomes" id="UP001249851"/>
    </source>
</evidence>
<feature type="compositionally biased region" description="Basic residues" evidence="8">
    <location>
        <begin position="1006"/>
        <end position="1018"/>
    </location>
</feature>
<evidence type="ECO:0000256" key="7">
    <source>
        <dbReference type="ARBA" id="ARBA00033345"/>
    </source>
</evidence>
<dbReference type="GO" id="GO:0000976">
    <property type="term" value="F:transcription cis-regulatory region binding"/>
    <property type="evidence" value="ECO:0007669"/>
    <property type="project" value="TreeGrafter"/>
</dbReference>
<evidence type="ECO:0000256" key="6">
    <source>
        <dbReference type="ARBA" id="ARBA00023242"/>
    </source>
</evidence>
<dbReference type="GO" id="GO:0003682">
    <property type="term" value="F:chromatin binding"/>
    <property type="evidence" value="ECO:0007669"/>
    <property type="project" value="TreeGrafter"/>
</dbReference>
<dbReference type="GO" id="GO:0006367">
    <property type="term" value="P:transcription initiation at RNA polymerase II promoter"/>
    <property type="evidence" value="ECO:0007669"/>
    <property type="project" value="TreeGrafter"/>
</dbReference>
<dbReference type="SUPFAM" id="SSF63737">
    <property type="entry name" value="Leukotriene A4 hydrolase N-terminal domain"/>
    <property type="match status" value="1"/>
</dbReference>
<dbReference type="Gene3D" id="1.10.390.10">
    <property type="entry name" value="Neutral Protease Domain 2"/>
    <property type="match status" value="1"/>
</dbReference>
<evidence type="ECO:0000259" key="9">
    <source>
        <dbReference type="Pfam" id="PF01433"/>
    </source>
</evidence>
<dbReference type="PANTHER" id="PTHR15137:SF9">
    <property type="entry name" value="TRANSCRIPTION INITIATION FACTOR TFIID SUBUNIT 2"/>
    <property type="match status" value="1"/>
</dbReference>
<reference evidence="12" key="2">
    <citation type="journal article" date="2023" name="Science">
        <title>Genomic signatures of disease resistance in endangered staghorn corals.</title>
        <authorList>
            <person name="Vollmer S.V."/>
            <person name="Selwyn J.D."/>
            <person name="Despard B.A."/>
            <person name="Roesel C.L."/>
        </authorList>
    </citation>
    <scope>NUCLEOTIDE SEQUENCE</scope>
    <source>
        <strain evidence="12">K2</strain>
    </source>
</reference>
<evidence type="ECO:0000259" key="11">
    <source>
        <dbReference type="Pfam" id="PF25577"/>
    </source>
</evidence>
<proteinExistence type="inferred from homology"/>
<feature type="region of interest" description="Disordered" evidence="8">
    <location>
        <begin position="915"/>
        <end position="1046"/>
    </location>
</feature>
<feature type="domain" description="Peptidase M1 membrane alanine aminopeptidase" evidence="9">
    <location>
        <begin position="227"/>
        <end position="340"/>
    </location>
</feature>
<dbReference type="InterPro" id="IPR037813">
    <property type="entry name" value="TAF2"/>
</dbReference>
<dbReference type="Pfam" id="PF25577">
    <property type="entry name" value="TPR_TAF2_C"/>
    <property type="match status" value="1"/>
</dbReference>
<comment type="similarity">
    <text evidence="2">Belongs to the TAF2 family.</text>
</comment>
<dbReference type="Gene3D" id="2.60.40.1730">
    <property type="entry name" value="tricorn interacting facor f3 domain"/>
    <property type="match status" value="1"/>
</dbReference>
<protein>
    <recommendedName>
        <fullName evidence="3">Transcription initiation factor TFIID subunit 2</fullName>
    </recommendedName>
    <alternativeName>
        <fullName evidence="7">Transcription initiation factor TFIID 150 kDa subunit</fullName>
    </alternativeName>
</protein>
<evidence type="ECO:0000256" key="5">
    <source>
        <dbReference type="ARBA" id="ARBA00023163"/>
    </source>
</evidence>
<comment type="caution">
    <text evidence="12">The sequence shown here is derived from an EMBL/GenBank/DDBJ whole genome shotgun (WGS) entry which is preliminary data.</text>
</comment>
<dbReference type="AlphaFoldDB" id="A0AAD9UXM7"/>
<comment type="subcellular location">
    <subcellularLocation>
        <location evidence="1">Nucleus</location>
    </subcellularLocation>
</comment>
<dbReference type="InterPro" id="IPR057991">
    <property type="entry name" value="TPR_TAF2_C"/>
</dbReference>
<feature type="compositionally biased region" description="Low complexity" evidence="8">
    <location>
        <begin position="363"/>
        <end position="376"/>
    </location>
</feature>
<dbReference type="InterPro" id="IPR027268">
    <property type="entry name" value="Peptidase_M4/M1_CTD_sf"/>
</dbReference>
<feature type="domain" description="Transcription initiation factor TFIID subunit 2 TPR repeats" evidence="11">
    <location>
        <begin position="552"/>
        <end position="912"/>
    </location>
</feature>
<evidence type="ECO:0000256" key="4">
    <source>
        <dbReference type="ARBA" id="ARBA00023015"/>
    </source>
</evidence>
<dbReference type="Pfam" id="PF01433">
    <property type="entry name" value="Peptidase_M1"/>
    <property type="match status" value="1"/>
</dbReference>
<dbReference type="PANTHER" id="PTHR15137">
    <property type="entry name" value="TRANSCRIPTION INITIATION FACTOR TFIID"/>
    <property type="match status" value="1"/>
</dbReference>
<keyword evidence="4" id="KW-0805">Transcription regulation</keyword>
<evidence type="ECO:0000256" key="8">
    <source>
        <dbReference type="SAM" id="MobiDB-lite"/>
    </source>
</evidence>
<evidence type="ECO:0000259" key="10">
    <source>
        <dbReference type="Pfam" id="PF25316"/>
    </source>
</evidence>
<accession>A0AAD9UXM7</accession>
<gene>
    <name evidence="12" type="ORF">P5673_024973</name>
</gene>
<dbReference type="InterPro" id="IPR014782">
    <property type="entry name" value="Peptidase_M1_dom"/>
</dbReference>
<dbReference type="SUPFAM" id="SSF55486">
    <property type="entry name" value="Metalloproteases ('zincins'), catalytic domain"/>
    <property type="match status" value="1"/>
</dbReference>
<evidence type="ECO:0000256" key="1">
    <source>
        <dbReference type="ARBA" id="ARBA00004123"/>
    </source>
</evidence>
<dbReference type="GO" id="GO:0008237">
    <property type="term" value="F:metallopeptidase activity"/>
    <property type="evidence" value="ECO:0007669"/>
    <property type="project" value="InterPro"/>
</dbReference>
<feature type="domain" description="Transcription initiation factor TFIID subunit 2 Ig-like" evidence="10">
    <location>
        <begin position="452"/>
        <end position="526"/>
    </location>
</feature>